<proteinExistence type="predicted"/>
<accession>A0A5D4SUS6</accession>
<evidence type="ECO:0000256" key="1">
    <source>
        <dbReference type="SAM" id="MobiDB-lite"/>
    </source>
</evidence>
<name>A0A5D4SUS6_9BACI</name>
<protein>
    <submittedName>
        <fullName evidence="2">Uncharacterized protein</fullName>
    </submittedName>
</protein>
<feature type="region of interest" description="Disordered" evidence="1">
    <location>
        <begin position="1"/>
        <end position="37"/>
    </location>
</feature>
<gene>
    <name evidence="2" type="ORF">FZC76_17005</name>
</gene>
<evidence type="ECO:0000313" key="2">
    <source>
        <dbReference type="EMBL" id="TYS65596.1"/>
    </source>
</evidence>
<feature type="compositionally biased region" description="Low complexity" evidence="1">
    <location>
        <begin position="17"/>
        <end position="28"/>
    </location>
</feature>
<evidence type="ECO:0000313" key="3">
    <source>
        <dbReference type="Proteomes" id="UP000322524"/>
    </source>
</evidence>
<comment type="caution">
    <text evidence="2">The sequence shown here is derived from an EMBL/GenBank/DDBJ whole genome shotgun (WGS) entry which is preliminary data.</text>
</comment>
<reference evidence="2 3" key="1">
    <citation type="submission" date="2019-08" db="EMBL/GenBank/DDBJ databases">
        <title>Bacillus genomes from the desert of Cuatro Cienegas, Coahuila.</title>
        <authorList>
            <person name="Olmedo-Alvarez G."/>
        </authorList>
    </citation>
    <scope>NUCLEOTIDE SEQUENCE [LARGE SCALE GENOMIC DNA]</scope>
    <source>
        <strain evidence="2 3">CH28_1T</strain>
    </source>
</reference>
<sequence length="62" mass="7050">MEQKAKTPEGDSGSLRPPQQSEEAQAPPLGKRSHLRKGTALRKHKLKFFLHKLDGFFETYSL</sequence>
<dbReference type="Proteomes" id="UP000322524">
    <property type="component" value="Unassembled WGS sequence"/>
</dbReference>
<organism evidence="2 3">
    <name type="scientific">Sutcliffiella horikoshii</name>
    <dbReference type="NCBI Taxonomy" id="79883"/>
    <lineage>
        <taxon>Bacteria</taxon>
        <taxon>Bacillati</taxon>
        <taxon>Bacillota</taxon>
        <taxon>Bacilli</taxon>
        <taxon>Bacillales</taxon>
        <taxon>Bacillaceae</taxon>
        <taxon>Sutcliffiella</taxon>
    </lineage>
</organism>
<dbReference type="AlphaFoldDB" id="A0A5D4SUS6"/>
<dbReference type="EMBL" id="VTEV01000007">
    <property type="protein sequence ID" value="TYS65596.1"/>
    <property type="molecule type" value="Genomic_DNA"/>
</dbReference>